<dbReference type="EMBL" id="CAJVPS010003703">
    <property type="protein sequence ID" value="CAG8593223.1"/>
    <property type="molecule type" value="Genomic_DNA"/>
</dbReference>
<feature type="compositionally biased region" description="Low complexity" evidence="1">
    <location>
        <begin position="16"/>
        <end position="25"/>
    </location>
</feature>
<feature type="region of interest" description="Disordered" evidence="1">
    <location>
        <begin position="1"/>
        <end position="25"/>
    </location>
</feature>
<reference evidence="2" key="1">
    <citation type="submission" date="2021-06" db="EMBL/GenBank/DDBJ databases">
        <authorList>
            <person name="Kallberg Y."/>
            <person name="Tangrot J."/>
            <person name="Rosling A."/>
        </authorList>
    </citation>
    <scope>NUCLEOTIDE SEQUENCE</scope>
    <source>
        <strain evidence="2">FL130A</strain>
    </source>
</reference>
<gene>
    <name evidence="2" type="ORF">ALEPTO_LOCUS7798</name>
</gene>
<feature type="compositionally biased region" description="Gly residues" evidence="1">
    <location>
        <begin position="1"/>
        <end position="14"/>
    </location>
</feature>
<feature type="region of interest" description="Disordered" evidence="1">
    <location>
        <begin position="68"/>
        <end position="96"/>
    </location>
</feature>
<evidence type="ECO:0000313" key="3">
    <source>
        <dbReference type="Proteomes" id="UP000789508"/>
    </source>
</evidence>
<evidence type="ECO:0000256" key="1">
    <source>
        <dbReference type="SAM" id="MobiDB-lite"/>
    </source>
</evidence>
<dbReference type="Proteomes" id="UP000789508">
    <property type="component" value="Unassembled WGS sequence"/>
</dbReference>
<sequence>MGNGVNNAGIGGSGSNQNMHNQNQHVNLNSLIQEINIPPELLSQPNFIEELNMQFALQCSIMNKNINNNSINNINSSENGRPNTISDTNPFRSTTT</sequence>
<dbReference type="AlphaFoldDB" id="A0A9N9GCR1"/>
<keyword evidence="3" id="KW-1185">Reference proteome</keyword>
<proteinExistence type="predicted"/>
<accession>A0A9N9GCR1</accession>
<organism evidence="2 3">
    <name type="scientific">Ambispora leptoticha</name>
    <dbReference type="NCBI Taxonomy" id="144679"/>
    <lineage>
        <taxon>Eukaryota</taxon>
        <taxon>Fungi</taxon>
        <taxon>Fungi incertae sedis</taxon>
        <taxon>Mucoromycota</taxon>
        <taxon>Glomeromycotina</taxon>
        <taxon>Glomeromycetes</taxon>
        <taxon>Archaeosporales</taxon>
        <taxon>Ambisporaceae</taxon>
        <taxon>Ambispora</taxon>
    </lineage>
</organism>
<evidence type="ECO:0000313" key="2">
    <source>
        <dbReference type="EMBL" id="CAG8593223.1"/>
    </source>
</evidence>
<comment type="caution">
    <text evidence="2">The sequence shown here is derived from an EMBL/GenBank/DDBJ whole genome shotgun (WGS) entry which is preliminary data.</text>
</comment>
<protein>
    <submittedName>
        <fullName evidence="2">8671_t:CDS:1</fullName>
    </submittedName>
</protein>
<feature type="non-terminal residue" evidence="2">
    <location>
        <position position="96"/>
    </location>
</feature>
<feature type="compositionally biased region" description="Polar residues" evidence="1">
    <location>
        <begin position="80"/>
        <end position="96"/>
    </location>
</feature>
<name>A0A9N9GCR1_9GLOM</name>
<feature type="compositionally biased region" description="Low complexity" evidence="1">
    <location>
        <begin position="68"/>
        <end position="79"/>
    </location>
</feature>